<dbReference type="OrthoDB" id="5732407at2"/>
<gene>
    <name evidence="3" type="ORF">E4634_08070</name>
</gene>
<comment type="caution">
    <text evidence="3">The sequence shown here is derived from an EMBL/GenBank/DDBJ whole genome shotgun (WGS) entry which is preliminary data.</text>
</comment>
<dbReference type="GO" id="GO:0050821">
    <property type="term" value="P:protein stabilization"/>
    <property type="evidence" value="ECO:0007669"/>
    <property type="project" value="TreeGrafter"/>
</dbReference>
<dbReference type="PANTHER" id="PTHR35089:SF1">
    <property type="entry name" value="CHAPERONE PROTEIN SKP"/>
    <property type="match status" value="1"/>
</dbReference>
<dbReference type="InterPro" id="IPR024930">
    <property type="entry name" value="Skp_dom_sf"/>
</dbReference>
<proteinExistence type="inferred from homology"/>
<dbReference type="SMART" id="SM00935">
    <property type="entry name" value="OmpH"/>
    <property type="match status" value="1"/>
</dbReference>
<dbReference type="InterPro" id="IPR005632">
    <property type="entry name" value="Chaperone_Skp"/>
</dbReference>
<dbReference type="GO" id="GO:0051082">
    <property type="term" value="F:unfolded protein binding"/>
    <property type="evidence" value="ECO:0007669"/>
    <property type="project" value="InterPro"/>
</dbReference>
<name>A0A4Z0M410_9GAMM</name>
<evidence type="ECO:0000256" key="2">
    <source>
        <dbReference type="ARBA" id="ARBA00022729"/>
    </source>
</evidence>
<dbReference type="AlphaFoldDB" id="A0A4Z0M410"/>
<organism evidence="3 4">
    <name type="scientific">Mangrovimicrobium sediminis</name>
    <dbReference type="NCBI Taxonomy" id="2562682"/>
    <lineage>
        <taxon>Bacteria</taxon>
        <taxon>Pseudomonadati</taxon>
        <taxon>Pseudomonadota</taxon>
        <taxon>Gammaproteobacteria</taxon>
        <taxon>Cellvibrionales</taxon>
        <taxon>Halieaceae</taxon>
        <taxon>Mangrovimicrobium</taxon>
    </lineage>
</organism>
<protein>
    <submittedName>
        <fullName evidence="3">OmpH family outer membrane protein</fullName>
    </submittedName>
</protein>
<reference evidence="3 4" key="1">
    <citation type="submission" date="2019-04" db="EMBL/GenBank/DDBJ databases">
        <title>Taxonomy of novel Haliea sp. from mangrove soil of West Coast of India.</title>
        <authorList>
            <person name="Verma A."/>
            <person name="Kumar P."/>
            <person name="Krishnamurthi S."/>
        </authorList>
    </citation>
    <scope>NUCLEOTIDE SEQUENCE [LARGE SCALE GENOMIC DNA]</scope>
    <source>
        <strain evidence="3 4">SAOS-164</strain>
    </source>
</reference>
<dbReference type="PANTHER" id="PTHR35089">
    <property type="entry name" value="CHAPERONE PROTEIN SKP"/>
    <property type="match status" value="1"/>
</dbReference>
<accession>A0A4Z0M410</accession>
<dbReference type="Pfam" id="PF03938">
    <property type="entry name" value="OmpH"/>
    <property type="match status" value="1"/>
</dbReference>
<sequence>MAQGKIAVVNLQEAILQTDLAQKRLQDVYNQEDFKADKAEFDKLKKELDDLVKSYQKDAAVMSQEQQTSVRQKLASKQSDLEHVAGKLKQAEAAAAQSLLQEMSAKVQEVLRDLIATEGIGLLLRQEAVIHSDAGYSITAKVTDKLNQISAKE</sequence>
<keyword evidence="2" id="KW-0732">Signal</keyword>
<comment type="similarity">
    <text evidence="1">Belongs to the Skp family.</text>
</comment>
<dbReference type="GO" id="GO:0005829">
    <property type="term" value="C:cytosol"/>
    <property type="evidence" value="ECO:0007669"/>
    <property type="project" value="TreeGrafter"/>
</dbReference>
<dbReference type="EMBL" id="SRLE01000006">
    <property type="protein sequence ID" value="TGD74362.1"/>
    <property type="molecule type" value="Genomic_DNA"/>
</dbReference>
<evidence type="ECO:0000313" key="4">
    <source>
        <dbReference type="Proteomes" id="UP000298050"/>
    </source>
</evidence>
<evidence type="ECO:0000313" key="3">
    <source>
        <dbReference type="EMBL" id="TGD74362.1"/>
    </source>
</evidence>
<dbReference type="Gene3D" id="3.30.910.20">
    <property type="entry name" value="Skp domain"/>
    <property type="match status" value="1"/>
</dbReference>
<keyword evidence="4" id="KW-1185">Reference proteome</keyword>
<evidence type="ECO:0000256" key="1">
    <source>
        <dbReference type="ARBA" id="ARBA00009091"/>
    </source>
</evidence>
<dbReference type="SUPFAM" id="SSF111384">
    <property type="entry name" value="OmpH-like"/>
    <property type="match status" value="1"/>
</dbReference>
<dbReference type="Proteomes" id="UP000298050">
    <property type="component" value="Unassembled WGS sequence"/>
</dbReference>